<protein>
    <recommendedName>
        <fullName evidence="2">MobA/VirD2-like nuclease domain-containing protein</fullName>
    </recommendedName>
</protein>
<dbReference type="EMBL" id="MUAU01000201">
    <property type="protein sequence ID" value="OOR71472.1"/>
    <property type="molecule type" value="Genomic_DNA"/>
</dbReference>
<organism evidence="3 4">
    <name type="scientific">Bacillus cereus</name>
    <dbReference type="NCBI Taxonomy" id="1396"/>
    <lineage>
        <taxon>Bacteria</taxon>
        <taxon>Bacillati</taxon>
        <taxon>Bacillota</taxon>
        <taxon>Bacilli</taxon>
        <taxon>Bacillales</taxon>
        <taxon>Bacillaceae</taxon>
        <taxon>Bacillus</taxon>
        <taxon>Bacillus cereus group</taxon>
    </lineage>
</organism>
<dbReference type="InterPro" id="IPR005094">
    <property type="entry name" value="Endonuclease_MobA/VirD2"/>
</dbReference>
<feature type="region of interest" description="Disordered" evidence="1">
    <location>
        <begin position="237"/>
        <end position="326"/>
    </location>
</feature>
<evidence type="ECO:0000259" key="2">
    <source>
        <dbReference type="Pfam" id="PF03432"/>
    </source>
</evidence>
<reference evidence="3 4" key="1">
    <citation type="submission" date="2017-01" db="EMBL/GenBank/DDBJ databases">
        <title>Bacillus cereus isolates.</title>
        <authorList>
            <person name="Beno S.M."/>
        </authorList>
    </citation>
    <scope>NUCLEOTIDE SEQUENCE [LARGE SCALE GENOMIC DNA]</scope>
    <source>
        <strain evidence="3 4">FSL K6-1030</strain>
    </source>
</reference>
<evidence type="ECO:0000313" key="4">
    <source>
        <dbReference type="Proteomes" id="UP000190641"/>
    </source>
</evidence>
<comment type="caution">
    <text evidence="3">The sequence shown here is derived from an EMBL/GenBank/DDBJ whole genome shotgun (WGS) entry which is preliminary data.</text>
</comment>
<dbReference type="Proteomes" id="UP000190641">
    <property type="component" value="Unassembled WGS sequence"/>
</dbReference>
<proteinExistence type="predicted"/>
<dbReference type="AlphaFoldDB" id="A0A9X6B3H7"/>
<evidence type="ECO:0000313" key="3">
    <source>
        <dbReference type="EMBL" id="OOR71472.1"/>
    </source>
</evidence>
<feature type="domain" description="MobA/VirD2-like nuclease" evidence="2">
    <location>
        <begin position="20"/>
        <end position="140"/>
    </location>
</feature>
<feature type="compositionally biased region" description="Basic and acidic residues" evidence="1">
    <location>
        <begin position="265"/>
        <end position="277"/>
    </location>
</feature>
<accession>A0A9X6B3H7</accession>
<evidence type="ECO:0000256" key="1">
    <source>
        <dbReference type="SAM" id="MobiDB-lite"/>
    </source>
</evidence>
<gene>
    <name evidence="3" type="ORF">BLX06_30520</name>
</gene>
<dbReference type="Pfam" id="PF03432">
    <property type="entry name" value="Relaxase"/>
    <property type="match status" value="1"/>
</dbReference>
<name>A0A9X6B3H7_BACCE</name>
<feature type="compositionally biased region" description="Basic and acidic residues" evidence="1">
    <location>
        <begin position="284"/>
        <end position="326"/>
    </location>
</feature>
<sequence length="326" mass="37191">MATTKLGNTKSASKTINYAEKRAVEKSGHNCDVEYVKSNFKELRMLYGKDKGVQAHTIIQSFKPGEITPEEANSIGLELAQSVAKDYQVVIYTHADTEHIHNHIVINSVNIETGKKYHSSNKQRDLIKSENDRICQARGLSVVVEKQAAVRYTAAEKSLLEKGKTSWKDEIRQAVDIGKTRTSDIKGLTAFLDDLGIKTRLRGETISYKHPESLKWVRGSKLGYDYEIGGMERGFERQIGESKTRTQSIDGNEHKRTNQLSGENVGDRTSERTDRATYRPISRKYREEQQARERANTLRQQNEQKKQRELEQQSRAIERSGPSFER</sequence>
<dbReference type="RefSeq" id="WP_078187734.1">
    <property type="nucleotide sequence ID" value="NZ_MUAU01000201.1"/>
</dbReference>